<protein>
    <submittedName>
        <fullName evidence="1">Uncharacterized protein</fullName>
    </submittedName>
</protein>
<organism evidence="1">
    <name type="scientific">uncultured organism</name>
    <dbReference type="NCBI Taxonomy" id="155900"/>
    <lineage>
        <taxon>unclassified sequences</taxon>
        <taxon>environmental samples</taxon>
    </lineage>
</organism>
<dbReference type="AlphaFoldDB" id="A0A5B8R5N9"/>
<proteinExistence type="predicted"/>
<evidence type="ECO:0000313" key="1">
    <source>
        <dbReference type="EMBL" id="QEA03860.1"/>
    </source>
</evidence>
<name>A0A5B8R5N9_9ZZZZ</name>
<dbReference type="EMBL" id="MN079076">
    <property type="protein sequence ID" value="QEA03860.1"/>
    <property type="molecule type" value="Genomic_DNA"/>
</dbReference>
<accession>A0A5B8R5N9</accession>
<reference evidence="1" key="1">
    <citation type="submission" date="2019-06" db="EMBL/GenBank/DDBJ databases">
        <authorList>
            <person name="Murdoch R.W."/>
            <person name="Fathepure B."/>
        </authorList>
    </citation>
    <scope>NUCLEOTIDE SEQUENCE</scope>
</reference>
<gene>
    <name evidence="1" type="ORF">KBTEX_00160</name>
</gene>
<sequence>MDGESAHKRPVEGELTVHFPKLSLAGTFRGDDETFVIADVDERLASLVEPGLLRPGFTELRFTGRRYRLDYPRDRGAGEIAGDVLGRLFGRPRRRVTWRAGAGVVAELETDTTVDSGGIQQRRSWTAHYRLDGTGYKVLCRRHSAGRRGLDRTLFADGLAVAEAVPNPFSALELDLTVQRPVPLDALAIAVHMMGWLPTASGSAGGGTAGGGGGDGGGGC</sequence>